<name>A0A9Q9EPK6_9PEZI</name>
<dbReference type="EMBL" id="CP099427">
    <property type="protein sequence ID" value="USW57827.1"/>
    <property type="molecule type" value="Genomic_DNA"/>
</dbReference>
<dbReference type="AlphaFoldDB" id="A0A9Q9EPK6"/>
<organism evidence="1 2">
    <name type="scientific">Septoria linicola</name>
    <dbReference type="NCBI Taxonomy" id="215465"/>
    <lineage>
        <taxon>Eukaryota</taxon>
        <taxon>Fungi</taxon>
        <taxon>Dikarya</taxon>
        <taxon>Ascomycota</taxon>
        <taxon>Pezizomycotina</taxon>
        <taxon>Dothideomycetes</taxon>
        <taxon>Dothideomycetidae</taxon>
        <taxon>Mycosphaerellales</taxon>
        <taxon>Mycosphaerellaceae</taxon>
        <taxon>Septoria</taxon>
    </lineage>
</organism>
<gene>
    <name evidence="1" type="ORF">Slin15195_G111460</name>
</gene>
<protein>
    <submittedName>
        <fullName evidence="1">Uncharacterized protein</fullName>
    </submittedName>
</protein>
<evidence type="ECO:0000313" key="2">
    <source>
        <dbReference type="Proteomes" id="UP001056384"/>
    </source>
</evidence>
<reference evidence="1" key="1">
    <citation type="submission" date="2022-06" db="EMBL/GenBank/DDBJ databases">
        <title>Complete genome sequences of two strains of the flax pathogen Septoria linicola.</title>
        <authorList>
            <person name="Lapalu N."/>
            <person name="Simon A."/>
            <person name="Demenou B."/>
            <person name="Paumier D."/>
            <person name="Guillot M.-P."/>
            <person name="Gout L."/>
            <person name="Valade R."/>
        </authorList>
    </citation>
    <scope>NUCLEOTIDE SEQUENCE</scope>
    <source>
        <strain evidence="1">SE15195</strain>
    </source>
</reference>
<accession>A0A9Q9EPK6</accession>
<evidence type="ECO:0000313" key="1">
    <source>
        <dbReference type="EMBL" id="USW57827.1"/>
    </source>
</evidence>
<dbReference type="Proteomes" id="UP001056384">
    <property type="component" value="Chromosome 10"/>
</dbReference>
<keyword evidence="2" id="KW-1185">Reference proteome</keyword>
<proteinExistence type="predicted"/>
<sequence>MASEPLIATLPPGSTAQTFDLLTERLDRLARDVMIEARRDHLTRDWSDGVSRRHLLDFADAVDMRFENVLRALRFFFSAGGAPSDKN</sequence>